<keyword evidence="8" id="KW-0496">Mitochondrion</keyword>
<evidence type="ECO:0000256" key="9">
    <source>
        <dbReference type="ARBA" id="ARBA00023136"/>
    </source>
</evidence>
<evidence type="ECO:0000256" key="4">
    <source>
        <dbReference type="ARBA" id="ARBA00022723"/>
    </source>
</evidence>
<dbReference type="Proteomes" id="UP000009328">
    <property type="component" value="Unassembled WGS sequence"/>
</dbReference>
<dbReference type="GO" id="GO:0005743">
    <property type="term" value="C:mitochondrial inner membrane"/>
    <property type="evidence" value="ECO:0007669"/>
    <property type="project" value="UniProtKB-SubCell"/>
</dbReference>
<comment type="pathway">
    <text evidence="2">Energy metabolism; oxidative phosphorylation.</text>
</comment>
<proteinExistence type="inferred from homology"/>
<evidence type="ECO:0000313" key="14">
    <source>
        <dbReference type="Proteomes" id="UP000009328"/>
    </source>
</evidence>
<dbReference type="GO" id="GO:0016491">
    <property type="term" value="F:oxidoreductase activity"/>
    <property type="evidence" value="ECO:0007669"/>
    <property type="project" value="UniProtKB-KW"/>
</dbReference>
<keyword evidence="6 12" id="KW-0862">Zinc</keyword>
<dbReference type="EMBL" id="CAIF01000020">
    <property type="protein sequence ID" value="CCH41417.1"/>
    <property type="molecule type" value="Genomic_DNA"/>
</dbReference>
<dbReference type="InterPro" id="IPR036972">
    <property type="entry name" value="Cyt_c_oxidase_su5b_sf"/>
</dbReference>
<reference evidence="13 14" key="1">
    <citation type="journal article" date="2012" name="Eukaryot. Cell">
        <title>Draft genome sequence of Wickerhamomyces ciferrii NRRL Y-1031 F-60-10.</title>
        <authorList>
            <person name="Schneider J."/>
            <person name="Andrea H."/>
            <person name="Blom J."/>
            <person name="Jaenicke S."/>
            <person name="Ruckert C."/>
            <person name="Schorsch C."/>
            <person name="Szczepanowski R."/>
            <person name="Farwick M."/>
            <person name="Goesmann A."/>
            <person name="Puhler A."/>
            <person name="Schaffer S."/>
            <person name="Tauch A."/>
            <person name="Kohler T."/>
            <person name="Brinkrolf K."/>
        </authorList>
    </citation>
    <scope>NUCLEOTIDE SEQUENCE [LARGE SCALE GENOMIC DNA]</scope>
    <source>
        <strain evidence="14">ATCC 14091 / BCRC 22168 / CBS 111 / JCM 3599 / NBRC 0793 / NRRL Y-1031 F-60-10</strain>
    </source>
</reference>
<keyword evidence="5" id="KW-0999">Mitochondrion inner membrane</keyword>
<dbReference type="PROSITE" id="PS51359">
    <property type="entry name" value="COX5B_2"/>
    <property type="match status" value="1"/>
</dbReference>
<comment type="subcellular location">
    <subcellularLocation>
        <location evidence="1">Mitochondrion inner membrane</location>
        <topology evidence="1">Peripheral membrane protein</topology>
        <orientation evidence="1">Matrix side</orientation>
    </subcellularLocation>
</comment>
<evidence type="ECO:0000256" key="10">
    <source>
        <dbReference type="ARBA" id="ARBA00031366"/>
    </source>
</evidence>
<feature type="binding site" evidence="12">
    <location>
        <position position="140"/>
    </location>
    <ligand>
        <name>Zn(2+)</name>
        <dbReference type="ChEBI" id="CHEBI:29105"/>
    </ligand>
</feature>
<dbReference type="Pfam" id="PF01215">
    <property type="entry name" value="COX5B"/>
    <property type="match status" value="1"/>
</dbReference>
<evidence type="ECO:0000256" key="7">
    <source>
        <dbReference type="ARBA" id="ARBA00022946"/>
    </source>
</evidence>
<keyword evidence="13" id="KW-0560">Oxidoreductase</keyword>
<protein>
    <recommendedName>
        <fullName evidence="11">Cytochrome c oxidase subunit 4, mitochondrial</fullName>
    </recommendedName>
    <alternativeName>
        <fullName evidence="10">Cytochrome c oxidase polypeptide IV</fullName>
    </alternativeName>
</protein>
<evidence type="ECO:0000256" key="12">
    <source>
        <dbReference type="PIRSR" id="PIRSR602124-2"/>
    </source>
</evidence>
<dbReference type="FunFam" id="2.60.11.10:FF:000003">
    <property type="entry name" value="Cytochrome c oxidase subunit IV"/>
    <property type="match status" value="1"/>
</dbReference>
<dbReference type="GO" id="GO:0045277">
    <property type="term" value="C:respiratory chain complex IV"/>
    <property type="evidence" value="ECO:0007669"/>
    <property type="project" value="InterPro"/>
</dbReference>
<dbReference type="STRING" id="1206466.K0KGV5"/>
<dbReference type="PANTHER" id="PTHR10122:SF0">
    <property type="entry name" value="CYTOCHROME C OXIDASE SUBUNIT 5B, ISOFORM A-RELATED"/>
    <property type="match status" value="1"/>
</dbReference>
<evidence type="ECO:0000256" key="6">
    <source>
        <dbReference type="ARBA" id="ARBA00022833"/>
    </source>
</evidence>
<dbReference type="InParanoid" id="K0KGV5"/>
<dbReference type="AlphaFoldDB" id="K0KGV5"/>
<keyword evidence="14" id="KW-1185">Reference proteome</keyword>
<evidence type="ECO:0000256" key="8">
    <source>
        <dbReference type="ARBA" id="ARBA00023128"/>
    </source>
</evidence>
<dbReference type="CDD" id="cd00924">
    <property type="entry name" value="Cyt_c_Oxidase_Vb"/>
    <property type="match status" value="1"/>
</dbReference>
<organism evidence="13 14">
    <name type="scientific">Wickerhamomyces ciferrii (strain ATCC 14091 / BCRC 22168 / CBS 111 / JCM 3599 / NBRC 0793 / NRRL Y-1031 F-60-10)</name>
    <name type="common">Yeast</name>
    <name type="synonym">Pichia ciferrii</name>
    <dbReference type="NCBI Taxonomy" id="1206466"/>
    <lineage>
        <taxon>Eukaryota</taxon>
        <taxon>Fungi</taxon>
        <taxon>Dikarya</taxon>
        <taxon>Ascomycota</taxon>
        <taxon>Saccharomycotina</taxon>
        <taxon>Saccharomycetes</taxon>
        <taxon>Phaffomycetales</taxon>
        <taxon>Wickerhamomycetaceae</taxon>
        <taxon>Wickerhamomyces</taxon>
    </lineage>
</organism>
<dbReference type="PANTHER" id="PTHR10122">
    <property type="entry name" value="CYTOCHROME C OXIDASE SUBUNIT 5B, MITOCHONDRIAL"/>
    <property type="match status" value="1"/>
</dbReference>
<sequence length="157" mass="17308">MFALRSRLSTITRFQSPIRSFSSSRLILQSAKPVKTASNLAEVDGKETLIGPGAKEGTFPTDLEQATGLERLELLGKLEGIEVFDTKPLDSSRRGTMADPILVESYDDYRYVGCTGSPADSHVIEWLKPTVESVARCWECGSVYKLKPVGVPHDDHH</sequence>
<dbReference type="GO" id="GO:0046872">
    <property type="term" value="F:metal ion binding"/>
    <property type="evidence" value="ECO:0007669"/>
    <property type="project" value="UniProtKB-KW"/>
</dbReference>
<accession>K0KGV5</accession>
<keyword evidence="4 12" id="KW-0479">Metal-binding</keyword>
<evidence type="ECO:0000256" key="11">
    <source>
        <dbReference type="ARBA" id="ARBA00070613"/>
    </source>
</evidence>
<gene>
    <name evidence="13" type="ORF">BN7_958</name>
</gene>
<feature type="binding site" evidence="12">
    <location>
        <position position="114"/>
    </location>
    <ligand>
        <name>Zn(2+)</name>
        <dbReference type="ChEBI" id="CHEBI:29105"/>
    </ligand>
</feature>
<dbReference type="Gene3D" id="2.60.11.10">
    <property type="entry name" value="Cytochrome c oxidase, subunit Vb"/>
    <property type="match status" value="1"/>
</dbReference>
<dbReference type="FunCoup" id="K0KGV5">
    <property type="interactions" value="463"/>
</dbReference>
<dbReference type="InterPro" id="IPR002124">
    <property type="entry name" value="Cyt_c_oxidase_su5b"/>
</dbReference>
<comment type="caution">
    <text evidence="13">The sequence shown here is derived from an EMBL/GenBank/DDBJ whole genome shotgun (WGS) entry which is preliminary data.</text>
</comment>
<evidence type="ECO:0000313" key="13">
    <source>
        <dbReference type="EMBL" id="CCH41417.1"/>
    </source>
</evidence>
<feature type="binding site" evidence="12">
    <location>
        <position position="122"/>
    </location>
    <ligand>
        <name>Zn(2+)</name>
        <dbReference type="ChEBI" id="CHEBI:29105"/>
    </ligand>
</feature>
<evidence type="ECO:0000256" key="3">
    <source>
        <dbReference type="ARBA" id="ARBA00010292"/>
    </source>
</evidence>
<keyword evidence="7" id="KW-0809">Transit peptide</keyword>
<dbReference type="SUPFAM" id="SSF57802">
    <property type="entry name" value="Rubredoxin-like"/>
    <property type="match status" value="1"/>
</dbReference>
<feature type="binding site" evidence="12">
    <location>
        <position position="137"/>
    </location>
    <ligand>
        <name>Zn(2+)</name>
        <dbReference type="ChEBI" id="CHEBI:29105"/>
    </ligand>
</feature>
<dbReference type="GO" id="GO:0006123">
    <property type="term" value="P:mitochondrial electron transport, cytochrome c to oxygen"/>
    <property type="evidence" value="ECO:0007669"/>
    <property type="project" value="InterPro"/>
</dbReference>
<evidence type="ECO:0000256" key="1">
    <source>
        <dbReference type="ARBA" id="ARBA00004443"/>
    </source>
</evidence>
<dbReference type="eggNOG" id="KOG3352">
    <property type="taxonomic scope" value="Eukaryota"/>
</dbReference>
<dbReference type="HOGENOM" id="CLU_091071_2_0_1"/>
<evidence type="ECO:0000256" key="2">
    <source>
        <dbReference type="ARBA" id="ARBA00004673"/>
    </source>
</evidence>
<comment type="similarity">
    <text evidence="3">Belongs to the cytochrome c oxidase subunit 5B family.</text>
</comment>
<keyword evidence="9" id="KW-0472">Membrane</keyword>
<name>K0KGV5_WICCF</name>
<evidence type="ECO:0000256" key="5">
    <source>
        <dbReference type="ARBA" id="ARBA00022792"/>
    </source>
</evidence>